<proteinExistence type="inferred from homology"/>
<dbReference type="EMBL" id="JARQWQ010000014">
    <property type="protein sequence ID" value="KAK2567645.1"/>
    <property type="molecule type" value="Genomic_DNA"/>
</dbReference>
<dbReference type="AlphaFoldDB" id="A0AAD9QUJ1"/>
<evidence type="ECO:0000313" key="6">
    <source>
        <dbReference type="EMBL" id="KAK2567645.1"/>
    </source>
</evidence>
<dbReference type="Proteomes" id="UP001249851">
    <property type="component" value="Unassembled WGS sequence"/>
</dbReference>
<dbReference type="GO" id="GO:0010436">
    <property type="term" value="F:carotenoid dioxygenase activity"/>
    <property type="evidence" value="ECO:0007669"/>
    <property type="project" value="TreeGrafter"/>
</dbReference>
<feature type="binding site" evidence="5">
    <location>
        <position position="265"/>
    </location>
    <ligand>
        <name>Fe cation</name>
        <dbReference type="ChEBI" id="CHEBI:24875"/>
        <note>catalytic</note>
    </ligand>
</feature>
<sequence length="592" mass="67874">MPFVNQERLVLKFPYIYHDSRQNMATKDVSVDAVRGDIHRPLDLEKCSRGWETQREHSYWIPKADIIGEVPKDLRGTLFRNGPGVNEVYGTVLKHPIDGDGMVCAVTFQDGCVHFRSKFVNSEHRKEESEKKKFIYRGQMGTKPATSPFKYLISALMRPRVTFRNPSNTNSFYWGGKKISRPPPQRELEIPEGSGAHRPRKFQWGGGSKIPLKTPYECQQMLFRQDAVLTSFETNLPYCLDPHSLETLGLENLNGNLHFGCFAAHFRIDSERQRLVCLSLRPGFSQIKPSLAVYEFSCSWQLSQKQIHHIDGLNYGHDFVLLPDYYVFHMTPFVKGSWWATTKMLLGWSSPGEQMQYHPELPSRFVIIPRHKNNGDTGVMFVDTDPCHIFHFGTAQQTGKMIEFCAVCLDTRLDMSFDKKIWLSNASVSPGLAYKFTIDLATNRCTRSQVDRASVEFPTTHPYRNGITGTRFNYLMACDRPGCNLPFRDVVKLNVENGQREVWYSHGCLGEPVFVPRWGYDSWREGDEDDGYVIVQVYIPEKHVTEFCILNAKDIGKGPLARIQLKHHVPYGFHGTFTPEVFINAPRVISKL</sequence>
<evidence type="ECO:0000256" key="2">
    <source>
        <dbReference type="ARBA" id="ARBA00022723"/>
    </source>
</evidence>
<dbReference type="PANTHER" id="PTHR10543:SF89">
    <property type="entry name" value="CAROTENOID 9,10(9',10')-CLEAVAGE DIOXYGENASE 1"/>
    <property type="match status" value="1"/>
</dbReference>
<keyword evidence="2 5" id="KW-0479">Metal-binding</keyword>
<feature type="binding site" evidence="5">
    <location>
        <position position="391"/>
    </location>
    <ligand>
        <name>Fe cation</name>
        <dbReference type="ChEBI" id="CHEBI:24875"/>
        <note>catalytic</note>
    </ligand>
</feature>
<dbReference type="GO" id="GO:0016121">
    <property type="term" value="P:carotene catabolic process"/>
    <property type="evidence" value="ECO:0007669"/>
    <property type="project" value="TreeGrafter"/>
</dbReference>
<feature type="binding site" evidence="5">
    <location>
        <position position="317"/>
    </location>
    <ligand>
        <name>Fe cation</name>
        <dbReference type="ChEBI" id="CHEBI:24875"/>
        <note>catalytic</note>
    </ligand>
</feature>
<dbReference type="GO" id="GO:0046872">
    <property type="term" value="F:metal ion binding"/>
    <property type="evidence" value="ECO:0007669"/>
    <property type="project" value="UniProtKB-KW"/>
</dbReference>
<comment type="similarity">
    <text evidence="1">Belongs to the carotenoid oxygenase family.</text>
</comment>
<protein>
    <submittedName>
        <fullName evidence="6">Apocarotenoid-15</fullName>
    </submittedName>
</protein>
<comment type="caution">
    <text evidence="6">The sequence shown here is derived from an EMBL/GenBank/DDBJ whole genome shotgun (WGS) entry which is preliminary data.</text>
</comment>
<keyword evidence="4 5" id="KW-0408">Iron</keyword>
<evidence type="ECO:0000256" key="3">
    <source>
        <dbReference type="ARBA" id="ARBA00023002"/>
    </source>
</evidence>
<evidence type="ECO:0000313" key="7">
    <source>
        <dbReference type="Proteomes" id="UP001249851"/>
    </source>
</evidence>
<dbReference type="Pfam" id="PF03055">
    <property type="entry name" value="RPE65"/>
    <property type="match status" value="1"/>
</dbReference>
<dbReference type="InterPro" id="IPR004294">
    <property type="entry name" value="Carotenoid_Oase"/>
</dbReference>
<evidence type="ECO:0000256" key="1">
    <source>
        <dbReference type="ARBA" id="ARBA00006787"/>
    </source>
</evidence>
<feature type="binding site" evidence="5">
    <location>
        <position position="574"/>
    </location>
    <ligand>
        <name>Fe cation</name>
        <dbReference type="ChEBI" id="CHEBI:24875"/>
        <note>catalytic</note>
    </ligand>
</feature>
<evidence type="ECO:0000256" key="5">
    <source>
        <dbReference type="PIRSR" id="PIRSR604294-1"/>
    </source>
</evidence>
<dbReference type="PANTHER" id="PTHR10543">
    <property type="entry name" value="BETA-CAROTENE DIOXYGENASE"/>
    <property type="match status" value="1"/>
</dbReference>
<comment type="cofactor">
    <cofactor evidence="5">
        <name>Fe(2+)</name>
        <dbReference type="ChEBI" id="CHEBI:29033"/>
    </cofactor>
    <text evidence="5">Binds 1 Fe(2+) ion per subunit.</text>
</comment>
<gene>
    <name evidence="6" type="ORF">P5673_008498</name>
</gene>
<evidence type="ECO:0000256" key="4">
    <source>
        <dbReference type="ARBA" id="ARBA00023004"/>
    </source>
</evidence>
<reference evidence="6" key="2">
    <citation type="journal article" date="2023" name="Science">
        <title>Genomic signatures of disease resistance in endangered staghorn corals.</title>
        <authorList>
            <person name="Vollmer S.V."/>
            <person name="Selwyn J.D."/>
            <person name="Despard B.A."/>
            <person name="Roesel C.L."/>
        </authorList>
    </citation>
    <scope>NUCLEOTIDE SEQUENCE</scope>
    <source>
        <strain evidence="6">K2</strain>
    </source>
</reference>
<reference evidence="6" key="1">
    <citation type="journal article" date="2023" name="G3 (Bethesda)">
        <title>Whole genome assembly and annotation of the endangered Caribbean coral Acropora cervicornis.</title>
        <authorList>
            <person name="Selwyn J.D."/>
            <person name="Vollmer S.V."/>
        </authorList>
    </citation>
    <scope>NUCLEOTIDE SEQUENCE</scope>
    <source>
        <strain evidence="6">K2</strain>
    </source>
</reference>
<name>A0AAD9QUJ1_ACRCE</name>
<organism evidence="6 7">
    <name type="scientific">Acropora cervicornis</name>
    <name type="common">Staghorn coral</name>
    <dbReference type="NCBI Taxonomy" id="6130"/>
    <lineage>
        <taxon>Eukaryota</taxon>
        <taxon>Metazoa</taxon>
        <taxon>Cnidaria</taxon>
        <taxon>Anthozoa</taxon>
        <taxon>Hexacorallia</taxon>
        <taxon>Scleractinia</taxon>
        <taxon>Astrocoeniina</taxon>
        <taxon>Acroporidae</taxon>
        <taxon>Acropora</taxon>
    </lineage>
</organism>
<accession>A0AAD9QUJ1</accession>
<keyword evidence="7" id="KW-1185">Reference proteome</keyword>
<keyword evidence="3" id="KW-0560">Oxidoreductase</keyword>